<evidence type="ECO:0000313" key="3">
    <source>
        <dbReference type="EMBL" id="SSA46661.1"/>
    </source>
</evidence>
<evidence type="ECO:0000256" key="1">
    <source>
        <dbReference type="SAM" id="Phobius"/>
    </source>
</evidence>
<name>A0A2Y9AQA3_9RHOB</name>
<evidence type="ECO:0000313" key="5">
    <source>
        <dbReference type="Proteomes" id="UP000251571"/>
    </source>
</evidence>
<proteinExistence type="predicted"/>
<reference evidence="2 4" key="2">
    <citation type="submission" date="2018-03" db="EMBL/GenBank/DDBJ databases">
        <title>Genomic Encyclopedia of Archaeal and Bacterial Type Strains, Phase II (KMG-II): from individual species to whole genera.</title>
        <authorList>
            <person name="Goeker M."/>
        </authorList>
    </citation>
    <scope>NUCLEOTIDE SEQUENCE [LARGE SCALE GENOMIC DNA]</scope>
    <source>
        <strain evidence="2 4">DSM 25227</strain>
    </source>
</reference>
<dbReference type="AlphaFoldDB" id="A0A2Y9AQA3"/>
<protein>
    <submittedName>
        <fullName evidence="2">Uncharacterized protein DUF4260</fullName>
    </submittedName>
</protein>
<gene>
    <name evidence="2" type="ORF">BCF38_105124</name>
    <name evidence="3" type="ORF">SAMN05421539_105124</name>
</gene>
<sequence>MHSSPAVTGTPARLLRLEGAAVAALSVAIYATSDAPWWLFAACLLLPDVAMIGYLGGPGPGARLYNAAHTYLGPVLLAAIGLWSQIDLALALAYIWGTHIGIDRTAGYGLKYPQGFRATHLAQSDAPPVKALPRA</sequence>
<keyword evidence="1" id="KW-1133">Transmembrane helix</keyword>
<evidence type="ECO:0000313" key="4">
    <source>
        <dbReference type="Proteomes" id="UP000245839"/>
    </source>
</evidence>
<dbReference type="EMBL" id="UETC01000005">
    <property type="protein sequence ID" value="SSA46661.1"/>
    <property type="molecule type" value="Genomic_DNA"/>
</dbReference>
<keyword evidence="1" id="KW-0472">Membrane</keyword>
<evidence type="ECO:0000313" key="2">
    <source>
        <dbReference type="EMBL" id="PWJ18136.1"/>
    </source>
</evidence>
<accession>A0A2Y9AQA3</accession>
<organism evidence="3 5">
    <name type="scientific">Jannaschia seohaensis</name>
    <dbReference type="NCBI Taxonomy" id="475081"/>
    <lineage>
        <taxon>Bacteria</taxon>
        <taxon>Pseudomonadati</taxon>
        <taxon>Pseudomonadota</taxon>
        <taxon>Alphaproteobacteria</taxon>
        <taxon>Rhodobacterales</taxon>
        <taxon>Roseobacteraceae</taxon>
        <taxon>Jannaschia</taxon>
    </lineage>
</organism>
<dbReference type="Proteomes" id="UP000251571">
    <property type="component" value="Unassembled WGS sequence"/>
</dbReference>
<dbReference type="RefSeq" id="WP_109564621.1">
    <property type="nucleotide sequence ID" value="NZ_QGDJ01000005.1"/>
</dbReference>
<feature type="transmembrane region" description="Helical" evidence="1">
    <location>
        <begin position="37"/>
        <end position="55"/>
    </location>
</feature>
<dbReference type="Proteomes" id="UP000245839">
    <property type="component" value="Unassembled WGS sequence"/>
</dbReference>
<keyword evidence="4" id="KW-1185">Reference proteome</keyword>
<dbReference type="OrthoDB" id="9813911at2"/>
<dbReference type="EMBL" id="QGDJ01000005">
    <property type="protein sequence ID" value="PWJ18136.1"/>
    <property type="molecule type" value="Genomic_DNA"/>
</dbReference>
<feature type="transmembrane region" description="Helical" evidence="1">
    <location>
        <begin position="75"/>
        <end position="96"/>
    </location>
</feature>
<dbReference type="Pfam" id="PF14079">
    <property type="entry name" value="DUF4260"/>
    <property type="match status" value="1"/>
</dbReference>
<reference evidence="3 5" key="1">
    <citation type="submission" date="2016-10" db="EMBL/GenBank/DDBJ databases">
        <authorList>
            <person name="Cai Z."/>
        </authorList>
    </citation>
    <scope>NUCLEOTIDE SEQUENCE [LARGE SCALE GENOMIC DNA]</scope>
    <source>
        <strain evidence="3 5">DSM 25227</strain>
    </source>
</reference>
<keyword evidence="1" id="KW-0812">Transmembrane</keyword>
<dbReference type="InterPro" id="IPR025356">
    <property type="entry name" value="DUF4260"/>
</dbReference>